<keyword evidence="2" id="KW-0238">DNA-binding</keyword>
<proteinExistence type="predicted"/>
<dbReference type="AlphaFoldDB" id="A0A370F7Y9"/>
<reference evidence="6 7" key="1">
    <citation type="submission" date="2018-07" db="EMBL/GenBank/DDBJ databases">
        <title>Genomic Encyclopedia of Type Strains, Phase IV (KMG-IV): sequencing the most valuable type-strain genomes for metagenomic binning, comparative biology and taxonomic classification.</title>
        <authorList>
            <person name="Goeker M."/>
        </authorList>
    </citation>
    <scope>NUCLEOTIDE SEQUENCE [LARGE SCALE GENOMIC DNA]</scope>
    <source>
        <strain evidence="6 7">DSM 21352</strain>
    </source>
</reference>
<dbReference type="InterPro" id="IPR000792">
    <property type="entry name" value="Tscrpt_reg_LuxR_C"/>
</dbReference>
<protein>
    <submittedName>
        <fullName evidence="6">LuxR family two component transcriptional regulator</fullName>
    </submittedName>
</protein>
<dbReference type="PANTHER" id="PTHR45566">
    <property type="entry name" value="HTH-TYPE TRANSCRIPTIONAL REGULATOR YHJB-RELATED"/>
    <property type="match status" value="1"/>
</dbReference>
<dbReference type="SUPFAM" id="SSF52172">
    <property type="entry name" value="CheY-like"/>
    <property type="match status" value="1"/>
</dbReference>
<evidence type="ECO:0000256" key="1">
    <source>
        <dbReference type="ARBA" id="ARBA00022553"/>
    </source>
</evidence>
<name>A0A370F7Y9_9BURK</name>
<dbReference type="Gene3D" id="1.10.10.10">
    <property type="entry name" value="Winged helix-like DNA-binding domain superfamily/Winged helix DNA-binding domain"/>
    <property type="match status" value="1"/>
</dbReference>
<dbReference type="GO" id="GO:0000160">
    <property type="term" value="P:phosphorelay signal transduction system"/>
    <property type="evidence" value="ECO:0007669"/>
    <property type="project" value="InterPro"/>
</dbReference>
<dbReference type="CDD" id="cd17535">
    <property type="entry name" value="REC_NarL-like"/>
    <property type="match status" value="1"/>
</dbReference>
<dbReference type="InterPro" id="IPR016032">
    <property type="entry name" value="Sig_transdc_resp-reg_C-effctor"/>
</dbReference>
<feature type="domain" description="Response regulatory" evidence="5">
    <location>
        <begin position="27"/>
        <end position="144"/>
    </location>
</feature>
<dbReference type="Pfam" id="PF00196">
    <property type="entry name" value="GerE"/>
    <property type="match status" value="1"/>
</dbReference>
<dbReference type="SUPFAM" id="SSF46894">
    <property type="entry name" value="C-terminal effector domain of the bipartite response regulators"/>
    <property type="match status" value="1"/>
</dbReference>
<evidence type="ECO:0000259" key="5">
    <source>
        <dbReference type="PROSITE" id="PS50110"/>
    </source>
</evidence>
<dbReference type="SMART" id="SM00421">
    <property type="entry name" value="HTH_LUXR"/>
    <property type="match status" value="1"/>
</dbReference>
<evidence type="ECO:0000256" key="2">
    <source>
        <dbReference type="ARBA" id="ARBA00023125"/>
    </source>
</evidence>
<dbReference type="PROSITE" id="PS50110">
    <property type="entry name" value="RESPONSE_REGULATORY"/>
    <property type="match status" value="1"/>
</dbReference>
<sequence length="235" mass="25129">MRAPAQGFAGVENYSRRSAFPGACVFRLLICDDHPPIRTALRLLARQVDPTSDVTETGNARDLVEVLRGRRDFDLLVLDLQLPGMSGLSVLSEVKQLRPELAVLVLSADESPQSVDAALQAGASSYLFKSASETVLFQALKDVCGRRLALPESITAKAGGRGRAVPDDGLSLSARQRDVLNCLLHGMSAKQVARTLGLSEGTVKSHTVAVFRALNVSSRAQAVVEAHRRGITLGC</sequence>
<dbReference type="SMART" id="SM00448">
    <property type="entry name" value="REC"/>
    <property type="match status" value="1"/>
</dbReference>
<gene>
    <name evidence="6" type="ORF">DFR41_11018</name>
</gene>
<accession>A0A370F7Y9</accession>
<dbReference type="Gene3D" id="3.40.50.2300">
    <property type="match status" value="1"/>
</dbReference>
<dbReference type="PRINTS" id="PR00038">
    <property type="entry name" value="HTHLUXR"/>
</dbReference>
<evidence type="ECO:0000313" key="6">
    <source>
        <dbReference type="EMBL" id="RDI20612.1"/>
    </source>
</evidence>
<evidence type="ECO:0000259" key="4">
    <source>
        <dbReference type="PROSITE" id="PS50043"/>
    </source>
</evidence>
<dbReference type="CDD" id="cd06170">
    <property type="entry name" value="LuxR_C_like"/>
    <property type="match status" value="1"/>
</dbReference>
<dbReference type="Pfam" id="PF00072">
    <property type="entry name" value="Response_reg"/>
    <property type="match status" value="1"/>
</dbReference>
<keyword evidence="1 3" id="KW-0597">Phosphoprotein</keyword>
<dbReference type="InterPro" id="IPR036388">
    <property type="entry name" value="WH-like_DNA-bd_sf"/>
</dbReference>
<dbReference type="GO" id="GO:0006355">
    <property type="term" value="P:regulation of DNA-templated transcription"/>
    <property type="evidence" value="ECO:0007669"/>
    <property type="project" value="InterPro"/>
</dbReference>
<organism evidence="6 7">
    <name type="scientific">Pseudacidovorax intermedius</name>
    <dbReference type="NCBI Taxonomy" id="433924"/>
    <lineage>
        <taxon>Bacteria</taxon>
        <taxon>Pseudomonadati</taxon>
        <taxon>Pseudomonadota</taxon>
        <taxon>Betaproteobacteria</taxon>
        <taxon>Burkholderiales</taxon>
        <taxon>Comamonadaceae</taxon>
        <taxon>Pseudacidovorax</taxon>
    </lineage>
</organism>
<evidence type="ECO:0000313" key="7">
    <source>
        <dbReference type="Proteomes" id="UP000255265"/>
    </source>
</evidence>
<dbReference type="PROSITE" id="PS50043">
    <property type="entry name" value="HTH_LUXR_2"/>
    <property type="match status" value="1"/>
</dbReference>
<dbReference type="PANTHER" id="PTHR45566:SF1">
    <property type="entry name" value="HTH-TYPE TRANSCRIPTIONAL REGULATOR YHJB-RELATED"/>
    <property type="match status" value="1"/>
</dbReference>
<comment type="caution">
    <text evidence="6">The sequence shown here is derived from an EMBL/GenBank/DDBJ whole genome shotgun (WGS) entry which is preliminary data.</text>
</comment>
<dbReference type="EMBL" id="QQAV01000010">
    <property type="protein sequence ID" value="RDI20612.1"/>
    <property type="molecule type" value="Genomic_DNA"/>
</dbReference>
<keyword evidence="7" id="KW-1185">Reference proteome</keyword>
<dbReference type="InterPro" id="IPR001789">
    <property type="entry name" value="Sig_transdc_resp-reg_receiver"/>
</dbReference>
<dbReference type="GO" id="GO:0003677">
    <property type="term" value="F:DNA binding"/>
    <property type="evidence" value="ECO:0007669"/>
    <property type="project" value="UniProtKB-KW"/>
</dbReference>
<feature type="domain" description="HTH luxR-type" evidence="4">
    <location>
        <begin position="165"/>
        <end position="230"/>
    </location>
</feature>
<dbReference type="InterPro" id="IPR058245">
    <property type="entry name" value="NreC/VraR/RcsB-like_REC"/>
</dbReference>
<dbReference type="Proteomes" id="UP000255265">
    <property type="component" value="Unassembled WGS sequence"/>
</dbReference>
<evidence type="ECO:0000256" key="3">
    <source>
        <dbReference type="PROSITE-ProRule" id="PRU00169"/>
    </source>
</evidence>
<feature type="modified residue" description="4-aspartylphosphate" evidence="3">
    <location>
        <position position="79"/>
    </location>
</feature>
<dbReference type="InterPro" id="IPR051015">
    <property type="entry name" value="EvgA-like"/>
</dbReference>
<dbReference type="InterPro" id="IPR011006">
    <property type="entry name" value="CheY-like_superfamily"/>
</dbReference>